<sequence>MNPTDGPSSTTSETVHQWRHLAHRHQVGWGETLLIALNIHGLHGHGDTGAKVRMRVRPPEDEVYQLVLPTGVASSPFTVSEGELRVDGTPVAEVTDLRGDTAVSGYLRAGGRAATIHPFGDAEGDPQASEAAYSRVLADLAISLPPGSTLADLDEVTVTSSAYRDEAAALADLAALRTAMSGLDMSARIGLLSSVVCTEDAMTRLAETVAPFTLFLDADRSEPAETVLAAARGRGHNTSFTYTVGHEPLDVMRDRLLPLAQYTTVWPSLNILQSVPGGPAEHIAEPADRLDFFLQARTMLERIFAPTSLVPEPWRSYKGLWYREYAGEPLPGPWI</sequence>
<dbReference type="AlphaFoldDB" id="A0A562VA71"/>
<dbReference type="OrthoDB" id="3806246at2"/>
<protein>
    <submittedName>
        <fullName evidence="1">Uncharacterized protein</fullName>
    </submittedName>
</protein>
<evidence type="ECO:0000313" key="2">
    <source>
        <dbReference type="Proteomes" id="UP000321617"/>
    </source>
</evidence>
<comment type="caution">
    <text evidence="1">The sequence shown here is derived from an EMBL/GenBank/DDBJ whole genome shotgun (WGS) entry which is preliminary data.</text>
</comment>
<keyword evidence="2" id="KW-1185">Reference proteome</keyword>
<evidence type="ECO:0000313" key="1">
    <source>
        <dbReference type="EMBL" id="TWJ14748.1"/>
    </source>
</evidence>
<proteinExistence type="predicted"/>
<dbReference type="Proteomes" id="UP000321617">
    <property type="component" value="Unassembled WGS sequence"/>
</dbReference>
<reference evidence="1 2" key="1">
    <citation type="journal article" date="2013" name="Stand. Genomic Sci.">
        <title>Genomic Encyclopedia of Type Strains, Phase I: The one thousand microbial genomes (KMG-I) project.</title>
        <authorList>
            <person name="Kyrpides N.C."/>
            <person name="Woyke T."/>
            <person name="Eisen J.A."/>
            <person name="Garrity G."/>
            <person name="Lilburn T.G."/>
            <person name="Beck B.J."/>
            <person name="Whitman W.B."/>
            <person name="Hugenholtz P."/>
            <person name="Klenk H.P."/>
        </authorList>
    </citation>
    <scope>NUCLEOTIDE SEQUENCE [LARGE SCALE GENOMIC DNA]</scope>
    <source>
        <strain evidence="1 2">DSM 45044</strain>
    </source>
</reference>
<dbReference type="EMBL" id="VLLL01000005">
    <property type="protein sequence ID" value="TWJ14748.1"/>
    <property type="molecule type" value="Genomic_DNA"/>
</dbReference>
<gene>
    <name evidence="1" type="ORF">LX16_0437</name>
</gene>
<name>A0A562VA71_9ACTN</name>
<accession>A0A562VA71</accession>
<dbReference type="RefSeq" id="WP_147132308.1">
    <property type="nucleotide sequence ID" value="NZ_BAABIJ010000001.1"/>
</dbReference>
<organism evidence="1 2">
    <name type="scientific">Stackebrandtia albiflava</name>
    <dbReference type="NCBI Taxonomy" id="406432"/>
    <lineage>
        <taxon>Bacteria</taxon>
        <taxon>Bacillati</taxon>
        <taxon>Actinomycetota</taxon>
        <taxon>Actinomycetes</taxon>
        <taxon>Glycomycetales</taxon>
        <taxon>Glycomycetaceae</taxon>
        <taxon>Stackebrandtia</taxon>
    </lineage>
</organism>